<organism evidence="1 2">
    <name type="scientific">Cellulophaga tyrosinoxydans</name>
    <dbReference type="NCBI Taxonomy" id="504486"/>
    <lineage>
        <taxon>Bacteria</taxon>
        <taxon>Pseudomonadati</taxon>
        <taxon>Bacteroidota</taxon>
        <taxon>Flavobacteriia</taxon>
        <taxon>Flavobacteriales</taxon>
        <taxon>Flavobacteriaceae</taxon>
        <taxon>Cellulophaga</taxon>
    </lineage>
</organism>
<dbReference type="RefSeq" id="WP_084060763.1">
    <property type="nucleotide sequence ID" value="NZ_FWXO01000002.1"/>
</dbReference>
<dbReference type="OrthoDB" id="1488726at2"/>
<accession>A0A1W1ZPV0</accession>
<dbReference type="PROSITE" id="PS51257">
    <property type="entry name" value="PROKAR_LIPOPROTEIN"/>
    <property type="match status" value="1"/>
</dbReference>
<name>A0A1W1ZPV0_9FLAO</name>
<dbReference type="EMBL" id="FWXO01000002">
    <property type="protein sequence ID" value="SMC50283.1"/>
    <property type="molecule type" value="Genomic_DNA"/>
</dbReference>
<dbReference type="AlphaFoldDB" id="A0A1W1ZPV0"/>
<dbReference type="Proteomes" id="UP000192360">
    <property type="component" value="Unassembled WGS sequence"/>
</dbReference>
<sequence>MKNLKVTLGAFMIAASLFTSCEKKSNDTNEILIPATSQEFAALKMQALENQKQNFQFDAATMGSFTTENGVEISINGLCLTKNGNPVTGNVDVVVVELFERGNMLTTNKSTMGRMPNGDKALLLSGGEFFIEATQNGEALEISCGIQAIIPTNLTGGDDNLMTIWEGVADCNDANGDGIDDDCDGIVWEQDEVAAERKVEIGDGQNGGNVYYSFFSDFGWTNVDRFYMDPRPKTTILVDVPEGYDNENSAVYLSYDGEANALANLDTYNATTELFSEHYGQIPVGLECHVIFASEIDGEWLYAIKAATITANGIIVFTEAELATATEAQLITLINALP</sequence>
<dbReference type="STRING" id="504486.SAMN05660703_1445"/>
<evidence type="ECO:0000313" key="1">
    <source>
        <dbReference type="EMBL" id="SMC50283.1"/>
    </source>
</evidence>
<keyword evidence="2" id="KW-1185">Reference proteome</keyword>
<reference evidence="1 2" key="1">
    <citation type="submission" date="2017-04" db="EMBL/GenBank/DDBJ databases">
        <authorList>
            <person name="Afonso C.L."/>
            <person name="Miller P.J."/>
            <person name="Scott M.A."/>
            <person name="Spackman E."/>
            <person name="Goraichik I."/>
            <person name="Dimitrov K.M."/>
            <person name="Suarez D.L."/>
            <person name="Swayne D.E."/>
        </authorList>
    </citation>
    <scope>NUCLEOTIDE SEQUENCE [LARGE SCALE GENOMIC DNA]</scope>
    <source>
        <strain evidence="1 2">DSM 21164</strain>
    </source>
</reference>
<evidence type="ECO:0000313" key="2">
    <source>
        <dbReference type="Proteomes" id="UP000192360"/>
    </source>
</evidence>
<protein>
    <submittedName>
        <fullName evidence="1">Uncharacterized protein</fullName>
    </submittedName>
</protein>
<proteinExistence type="predicted"/>
<gene>
    <name evidence="1" type="ORF">SAMN05660703_1445</name>
</gene>